<feature type="transmembrane region" description="Helical" evidence="1">
    <location>
        <begin position="42"/>
        <end position="60"/>
    </location>
</feature>
<reference evidence="2 3" key="1">
    <citation type="journal article" date="2019" name="Nat. Ecol. Evol.">
        <title>Megaphylogeny resolves global patterns of mushroom evolution.</title>
        <authorList>
            <person name="Varga T."/>
            <person name="Krizsan K."/>
            <person name="Foldi C."/>
            <person name="Dima B."/>
            <person name="Sanchez-Garcia M."/>
            <person name="Sanchez-Ramirez S."/>
            <person name="Szollosi G.J."/>
            <person name="Szarkandi J.G."/>
            <person name="Papp V."/>
            <person name="Albert L."/>
            <person name="Andreopoulos W."/>
            <person name="Angelini C."/>
            <person name="Antonin V."/>
            <person name="Barry K.W."/>
            <person name="Bougher N.L."/>
            <person name="Buchanan P."/>
            <person name="Buyck B."/>
            <person name="Bense V."/>
            <person name="Catcheside P."/>
            <person name="Chovatia M."/>
            <person name="Cooper J."/>
            <person name="Damon W."/>
            <person name="Desjardin D."/>
            <person name="Finy P."/>
            <person name="Geml J."/>
            <person name="Haridas S."/>
            <person name="Hughes K."/>
            <person name="Justo A."/>
            <person name="Karasinski D."/>
            <person name="Kautmanova I."/>
            <person name="Kiss B."/>
            <person name="Kocsube S."/>
            <person name="Kotiranta H."/>
            <person name="LaButti K.M."/>
            <person name="Lechner B.E."/>
            <person name="Liimatainen K."/>
            <person name="Lipzen A."/>
            <person name="Lukacs Z."/>
            <person name="Mihaltcheva S."/>
            <person name="Morgado L.N."/>
            <person name="Niskanen T."/>
            <person name="Noordeloos M.E."/>
            <person name="Ohm R.A."/>
            <person name="Ortiz-Santana B."/>
            <person name="Ovrebo C."/>
            <person name="Racz N."/>
            <person name="Riley R."/>
            <person name="Savchenko A."/>
            <person name="Shiryaev A."/>
            <person name="Soop K."/>
            <person name="Spirin V."/>
            <person name="Szebenyi C."/>
            <person name="Tomsovsky M."/>
            <person name="Tulloss R.E."/>
            <person name="Uehling J."/>
            <person name="Grigoriev I.V."/>
            <person name="Vagvolgyi C."/>
            <person name="Papp T."/>
            <person name="Martin F.M."/>
            <person name="Miettinen O."/>
            <person name="Hibbett D.S."/>
            <person name="Nagy L.G."/>
        </authorList>
    </citation>
    <scope>NUCLEOTIDE SEQUENCE [LARGE SCALE GENOMIC DNA]</scope>
    <source>
        <strain evidence="2 3">CBS 166.37</strain>
    </source>
</reference>
<evidence type="ECO:0000313" key="2">
    <source>
        <dbReference type="EMBL" id="TFK38231.1"/>
    </source>
</evidence>
<sequence>ALWVTPLVTDSCIFILTLWRTRNYYQKSNGAPTIHLFFRDGAIYFLAIFFGEFVKYFLFMPEDLKTVSGSFSQLLTATMVSRLVLNLRS</sequence>
<gene>
    <name evidence="2" type="ORF">BDQ12DRAFT_573235</name>
</gene>
<dbReference type="Proteomes" id="UP000308652">
    <property type="component" value="Unassembled WGS sequence"/>
</dbReference>
<evidence type="ECO:0000313" key="3">
    <source>
        <dbReference type="Proteomes" id="UP000308652"/>
    </source>
</evidence>
<accession>A0A5C3MAQ0</accession>
<keyword evidence="1" id="KW-1133">Transmembrane helix</keyword>
<dbReference type="EMBL" id="ML213604">
    <property type="protein sequence ID" value="TFK38231.1"/>
    <property type="molecule type" value="Genomic_DNA"/>
</dbReference>
<protein>
    <submittedName>
        <fullName evidence="2">Uncharacterized protein</fullName>
    </submittedName>
</protein>
<dbReference type="AlphaFoldDB" id="A0A5C3MAQ0"/>
<keyword evidence="3" id="KW-1185">Reference proteome</keyword>
<dbReference type="OrthoDB" id="3242376at2759"/>
<name>A0A5C3MAQ0_9AGAR</name>
<feature type="non-terminal residue" evidence="2">
    <location>
        <position position="89"/>
    </location>
</feature>
<organism evidence="2 3">
    <name type="scientific">Crucibulum laeve</name>
    <dbReference type="NCBI Taxonomy" id="68775"/>
    <lineage>
        <taxon>Eukaryota</taxon>
        <taxon>Fungi</taxon>
        <taxon>Dikarya</taxon>
        <taxon>Basidiomycota</taxon>
        <taxon>Agaricomycotina</taxon>
        <taxon>Agaricomycetes</taxon>
        <taxon>Agaricomycetidae</taxon>
        <taxon>Agaricales</taxon>
        <taxon>Agaricineae</taxon>
        <taxon>Nidulariaceae</taxon>
        <taxon>Crucibulum</taxon>
    </lineage>
</organism>
<keyword evidence="1" id="KW-0472">Membrane</keyword>
<feature type="non-terminal residue" evidence="2">
    <location>
        <position position="1"/>
    </location>
</feature>
<proteinExistence type="predicted"/>
<keyword evidence="1" id="KW-0812">Transmembrane</keyword>
<evidence type="ECO:0000256" key="1">
    <source>
        <dbReference type="SAM" id="Phobius"/>
    </source>
</evidence>